<dbReference type="InterPro" id="IPR036770">
    <property type="entry name" value="Ankyrin_rpt-contain_sf"/>
</dbReference>
<accession>A0A6N1X9E8</accession>
<name>A0A6N1X9E8_9BURK</name>
<dbReference type="EMBL" id="CP054840">
    <property type="protein sequence ID" value="QKV54485.1"/>
    <property type="molecule type" value="Genomic_DNA"/>
</dbReference>
<dbReference type="Pfam" id="PF12796">
    <property type="entry name" value="Ank_2"/>
    <property type="match status" value="1"/>
</dbReference>
<proteinExistence type="predicted"/>
<dbReference type="PANTHER" id="PTHR24121">
    <property type="entry name" value="NO MECHANORECEPTOR POTENTIAL C, ISOFORM D-RELATED"/>
    <property type="match status" value="1"/>
</dbReference>
<protein>
    <submittedName>
        <fullName evidence="1">Ankyrin repeat domain-containing protein</fullName>
    </submittedName>
</protein>
<dbReference type="Proteomes" id="UP000509579">
    <property type="component" value="Chromosome"/>
</dbReference>
<dbReference type="AlphaFoldDB" id="A0A6N1X9E8"/>
<evidence type="ECO:0000313" key="1">
    <source>
        <dbReference type="EMBL" id="QKV54485.1"/>
    </source>
</evidence>
<gene>
    <name evidence="1" type="ORF">HUK68_17195</name>
</gene>
<dbReference type="SUPFAM" id="SSF48403">
    <property type="entry name" value="Ankyrin repeat"/>
    <property type="match status" value="1"/>
</dbReference>
<evidence type="ECO:0000313" key="2">
    <source>
        <dbReference type="Proteomes" id="UP000509579"/>
    </source>
</evidence>
<dbReference type="PANTHER" id="PTHR24121:SF21">
    <property type="entry name" value="ANKYRIN REPEAT FAMILY PROTEIN"/>
    <property type="match status" value="1"/>
</dbReference>
<sequence>MPIAPTPSHSLVIQRAFQQNPAPVQAAAEPSTEEAQYAAPTQQQSLAAYRTGIEILLQVLDLKPGTLQAAMLKLQREEPLDVHERASVQLDALGNFVATGILGAFDKQLHDQFMTRALRDFGQFCELAQKSDLPEKARRQAILNFLAGTEVCGPAVAQHMETAARELQALTGMAPNFMHRLIGAIEEQARNYIHAHQLCMYPGNEIHYVAAFFNQVAGHFGLSERTDSFMPTLDRKVLDAGAQHVLDADPTERVTAQMAQEYLARIAEFYAANQHDVHANSLDAPTVDAMYNRFASELQPELDKLYGPVEKGIFFHVSNSSEMERYWVTSDVTLVARTIARNLRLAGVIHFKPAYVVGAPGDGLKLKQLAESLFYVSETFQAEPVDSGRPQPKNLHVHQTLDQFVLQDMQRGRQLLDQLDQDAQAVRDDFWRKMPRSLYREMKDAPGPQESAAIFQQTLSLLDSMPARHRFALQILEQARLGSQRQLQQLVFAQLNLSQLATDGANAYAVLLFALRNGHPGFARQLIKEMDLAMLGHQDESGYTLLMHALENEQPEATQLLIEKMSAQQISIQETDGNNALMGALITRQPEAAAAIISKLDAKMLNAQNAQGQTALMVALVYGEIEAAKAIIDLSGRKHLLLQNLEGETARSIALRCGETEIAQFLREKSNRILSWLYRREGR</sequence>
<dbReference type="RefSeq" id="WP_175505285.1">
    <property type="nucleotide sequence ID" value="NZ_CP054840.1"/>
</dbReference>
<dbReference type="Gene3D" id="1.25.40.20">
    <property type="entry name" value="Ankyrin repeat-containing domain"/>
    <property type="match status" value="2"/>
</dbReference>
<dbReference type="KEGG" id="aant:HUK68_17195"/>
<reference evidence="1 2" key="1">
    <citation type="submission" date="2020-06" db="EMBL/GenBank/DDBJ databases">
        <title>Acidovorax antarctica sp. nov., isolated from Corinth ice sheet soil, Antarctic Fields Peninsula.</title>
        <authorList>
            <person name="Xu Q."/>
            <person name="Peng F."/>
        </authorList>
    </citation>
    <scope>NUCLEOTIDE SEQUENCE [LARGE SCALE GENOMIC DNA]</scope>
    <source>
        <strain evidence="1 2">16-35-5</strain>
    </source>
</reference>
<dbReference type="SMART" id="SM00248">
    <property type="entry name" value="ANK"/>
    <property type="match status" value="5"/>
</dbReference>
<keyword evidence="2" id="KW-1185">Reference proteome</keyword>
<organism evidence="1 2">
    <name type="scientific">Comamonas antarctica</name>
    <dbReference type="NCBI Taxonomy" id="2743470"/>
    <lineage>
        <taxon>Bacteria</taxon>
        <taxon>Pseudomonadati</taxon>
        <taxon>Pseudomonadota</taxon>
        <taxon>Betaproteobacteria</taxon>
        <taxon>Burkholderiales</taxon>
        <taxon>Comamonadaceae</taxon>
        <taxon>Comamonas</taxon>
    </lineage>
</organism>
<dbReference type="InterPro" id="IPR002110">
    <property type="entry name" value="Ankyrin_rpt"/>
</dbReference>